<keyword evidence="4 7" id="KW-0489">Methyltransferase</keyword>
<keyword evidence="8" id="KW-0812">Transmembrane</keyword>
<dbReference type="Gene3D" id="3.40.50.150">
    <property type="entry name" value="Vaccinia Virus protein VP39"/>
    <property type="match status" value="1"/>
</dbReference>
<dbReference type="NCBIfam" id="TIGR00080">
    <property type="entry name" value="pimt"/>
    <property type="match status" value="1"/>
</dbReference>
<dbReference type="PANTHER" id="PTHR11579:SF0">
    <property type="entry name" value="PROTEIN-L-ISOASPARTATE(D-ASPARTATE) O-METHYLTRANSFERASE"/>
    <property type="match status" value="1"/>
</dbReference>
<dbReference type="InterPro" id="IPR000682">
    <property type="entry name" value="PCMT"/>
</dbReference>
<comment type="function">
    <text evidence="7">Catalyzes the methyl esterification of L-isoaspartyl residues in peptides and proteins that result from spontaneous decomposition of normal L-aspartyl and L-asparaginyl residues. It plays a role in the repair and/or degradation of damaged proteins.</text>
</comment>
<keyword evidence="8" id="KW-0472">Membrane</keyword>
<dbReference type="PATRIC" id="fig|380242.3.peg.95"/>
<evidence type="ECO:0000256" key="7">
    <source>
        <dbReference type="HAMAP-Rule" id="MF_00090"/>
    </source>
</evidence>
<dbReference type="EC" id="2.1.1.77" evidence="7"/>
<evidence type="ECO:0000256" key="4">
    <source>
        <dbReference type="ARBA" id="ARBA00022603"/>
    </source>
</evidence>
<keyword evidence="10" id="KW-1185">Reference proteome</keyword>
<comment type="caution">
    <text evidence="9">The sequence shown here is derived from an EMBL/GenBank/DDBJ whole genome shotgun (WGS) entry which is preliminary data.</text>
</comment>
<feature type="transmembrane region" description="Helical" evidence="8">
    <location>
        <begin position="32"/>
        <end position="49"/>
    </location>
</feature>
<keyword evidence="3 7" id="KW-0963">Cytoplasm</keyword>
<evidence type="ECO:0000313" key="10">
    <source>
        <dbReference type="Proteomes" id="UP000034954"/>
    </source>
</evidence>
<name>A0A0M2V015_9BACT</name>
<keyword evidence="6 7" id="KW-0949">S-adenosyl-L-methionine</keyword>
<gene>
    <name evidence="7" type="primary">pcm</name>
    <name evidence="9" type="ORF">BROFUL_00077</name>
</gene>
<dbReference type="GO" id="GO:0004719">
    <property type="term" value="F:protein-L-isoaspartate (D-aspartate) O-methyltransferase activity"/>
    <property type="evidence" value="ECO:0007669"/>
    <property type="project" value="UniProtKB-UniRule"/>
</dbReference>
<comment type="catalytic activity">
    <reaction evidence="7">
        <text>[protein]-L-isoaspartate + S-adenosyl-L-methionine = [protein]-L-isoaspartate alpha-methyl ester + S-adenosyl-L-homocysteine</text>
        <dbReference type="Rhea" id="RHEA:12705"/>
        <dbReference type="Rhea" id="RHEA-COMP:12143"/>
        <dbReference type="Rhea" id="RHEA-COMP:12144"/>
        <dbReference type="ChEBI" id="CHEBI:57856"/>
        <dbReference type="ChEBI" id="CHEBI:59789"/>
        <dbReference type="ChEBI" id="CHEBI:90596"/>
        <dbReference type="ChEBI" id="CHEBI:90598"/>
        <dbReference type="EC" id="2.1.1.77"/>
    </reaction>
</comment>
<dbReference type="CDD" id="cd02440">
    <property type="entry name" value="AdoMet_MTases"/>
    <property type="match status" value="1"/>
</dbReference>
<evidence type="ECO:0000256" key="5">
    <source>
        <dbReference type="ARBA" id="ARBA00022679"/>
    </source>
</evidence>
<dbReference type="AlphaFoldDB" id="A0A0M2V015"/>
<protein>
    <recommendedName>
        <fullName evidence="7">Protein-L-isoaspartate O-methyltransferase</fullName>
        <ecNumber evidence="7">2.1.1.77</ecNumber>
    </recommendedName>
    <alternativeName>
        <fullName evidence="7">L-isoaspartyl protein carboxyl methyltransferase</fullName>
    </alternativeName>
    <alternativeName>
        <fullName evidence="7">Protein L-isoaspartyl methyltransferase</fullName>
    </alternativeName>
    <alternativeName>
        <fullName evidence="7">Protein-beta-aspartate methyltransferase</fullName>
        <shortName evidence="7">PIMT</shortName>
    </alternativeName>
</protein>
<reference evidence="9 10" key="1">
    <citation type="journal article" date="2013" name="BMC Microbiol.">
        <title>Identification of the type II cytochrome c maturation pathway in anammox bacteria by comparative genomics.</title>
        <authorList>
            <person name="Ferousi C."/>
            <person name="Speth D.R."/>
            <person name="Reimann J."/>
            <person name="Op den Camp H.J."/>
            <person name="Allen J.W."/>
            <person name="Keltjens J.T."/>
            <person name="Jetten M.S."/>
        </authorList>
    </citation>
    <scope>NUCLEOTIDE SEQUENCE [LARGE SCALE GENOMIC DNA]</scope>
    <source>
        <strain evidence="9">RU1</strain>
    </source>
</reference>
<proteinExistence type="inferred from homology"/>
<evidence type="ECO:0000256" key="6">
    <source>
        <dbReference type="ARBA" id="ARBA00022691"/>
    </source>
</evidence>
<dbReference type="HAMAP" id="MF_00090">
    <property type="entry name" value="PIMT"/>
    <property type="match status" value="1"/>
</dbReference>
<organism evidence="9 10">
    <name type="scientific">Candidatus Brocadia fulgida</name>
    <dbReference type="NCBI Taxonomy" id="380242"/>
    <lineage>
        <taxon>Bacteria</taxon>
        <taxon>Pseudomonadati</taxon>
        <taxon>Planctomycetota</taxon>
        <taxon>Candidatus Brocadiia</taxon>
        <taxon>Candidatus Brocadiales</taxon>
        <taxon>Candidatus Brocadiaceae</taxon>
        <taxon>Candidatus Brocadia</taxon>
    </lineage>
</organism>
<dbReference type="PANTHER" id="PTHR11579">
    <property type="entry name" value="PROTEIN-L-ISOASPARTATE O-METHYLTRANSFERASE"/>
    <property type="match status" value="1"/>
</dbReference>
<dbReference type="Proteomes" id="UP000034954">
    <property type="component" value="Unassembled WGS sequence"/>
</dbReference>
<keyword evidence="8" id="KW-1133">Transmembrane helix</keyword>
<sequence>MNRCDDTGNPGQETIRCWRGKEFVKIGNRMRIISGAVLVLISSFIFMFFGNKNKVSAMGDAKSVMDEDAFTRQRKRMVEEQIACRGVKDTRVLEAMEFVPRHLFIPEETRFSSYYDQPVPVGFGQTISQPYIVAFMTELLQTQAGSVVLEVGTGSGYQAAVLARLVKQVYTIELVEELGKEARNRLKTLGYNNVEVMIGDGYKGWPEHAPFDAIIVTAAAEHIPQPLIDQLKPGGRMVIPVGGVYAVQDLMLITKDASSKVVKESVIPVRFVPLLRK</sequence>
<dbReference type="InterPro" id="IPR029063">
    <property type="entry name" value="SAM-dependent_MTases_sf"/>
</dbReference>
<dbReference type="GO" id="GO:0005737">
    <property type="term" value="C:cytoplasm"/>
    <property type="evidence" value="ECO:0007669"/>
    <property type="project" value="UniProtKB-SubCell"/>
</dbReference>
<comment type="subcellular location">
    <subcellularLocation>
        <location evidence="1 7">Cytoplasm</location>
    </subcellularLocation>
</comment>
<evidence type="ECO:0000256" key="2">
    <source>
        <dbReference type="ARBA" id="ARBA00005369"/>
    </source>
</evidence>
<keyword evidence="5 7" id="KW-0808">Transferase</keyword>
<dbReference type="EMBL" id="LAQJ01000008">
    <property type="protein sequence ID" value="KKO21195.1"/>
    <property type="molecule type" value="Genomic_DNA"/>
</dbReference>
<feature type="active site" evidence="7">
    <location>
        <position position="128"/>
    </location>
</feature>
<dbReference type="FunFam" id="3.40.50.150:FF:000010">
    <property type="entry name" value="Protein-L-isoaspartate O-methyltransferase"/>
    <property type="match status" value="1"/>
</dbReference>
<accession>A0A0M2V015</accession>
<dbReference type="NCBIfam" id="NF001453">
    <property type="entry name" value="PRK00312.1"/>
    <property type="match status" value="1"/>
</dbReference>
<comment type="similarity">
    <text evidence="2 7">Belongs to the methyltransferase superfamily. L-isoaspartyl/D-aspartyl protein methyltransferase family.</text>
</comment>
<dbReference type="PROSITE" id="PS01279">
    <property type="entry name" value="PCMT"/>
    <property type="match status" value="1"/>
</dbReference>
<evidence type="ECO:0000313" key="9">
    <source>
        <dbReference type="EMBL" id="KKO21195.1"/>
    </source>
</evidence>
<evidence type="ECO:0000256" key="3">
    <source>
        <dbReference type="ARBA" id="ARBA00022490"/>
    </source>
</evidence>
<dbReference type="GO" id="GO:0030091">
    <property type="term" value="P:protein repair"/>
    <property type="evidence" value="ECO:0007669"/>
    <property type="project" value="UniProtKB-UniRule"/>
</dbReference>
<dbReference type="SUPFAM" id="SSF53335">
    <property type="entry name" value="S-adenosyl-L-methionine-dependent methyltransferases"/>
    <property type="match status" value="1"/>
</dbReference>
<evidence type="ECO:0000256" key="8">
    <source>
        <dbReference type="SAM" id="Phobius"/>
    </source>
</evidence>
<dbReference type="GO" id="GO:0032259">
    <property type="term" value="P:methylation"/>
    <property type="evidence" value="ECO:0007669"/>
    <property type="project" value="UniProtKB-KW"/>
</dbReference>
<evidence type="ECO:0000256" key="1">
    <source>
        <dbReference type="ARBA" id="ARBA00004496"/>
    </source>
</evidence>
<dbReference type="Pfam" id="PF01135">
    <property type="entry name" value="PCMT"/>
    <property type="match status" value="1"/>
</dbReference>